<accession>A0AC34FVM4</accession>
<sequence length="577" mass="66315">MEDDESDSDPTFNASDFAESDDSEYDKKKPKKLIKRKKKKKQQKKRISAKSPEIITLEDRSPPASNITEEKTQSPQSLSVEKTQEGDETISNGKESGENGQSTTLQQQLQLLKINNPGEAEIIQKPEDGEQKTKKVVRKVRQFQTTRENPLDVIGFQFQTKTHNYTITKMIGSGSFGNVYEVKNENEELFGMKTCKSGTGALGLAEDCRILKLVEPIKSPHFCDFVECGHLEGKFFYVVMTLVGMTVYKAVKDGVSLATKIILCKQTFCAARDLHKIGHVHCDLKSNNVTIGNIGTSDPNCVYLIDFGLVKTIQEDGNKALRERPKFDRYPGHHKYSSISSLEGLWPSRNDDIESIYYCCLIWIGFDVPWSDACMPEDNLKLKKEFWNNAKETIQELKKNLPREVPEAFVQIYSLINGKKWGEMPEYDKISEILETAFQELTKSQLHKLEWMANEPYQEPKKSEYGEINPRYRIPYFQHSRKKDGHYNVIVKGEVYNYKAHLKKEREGKIVARYKCKNHHRCNRTLLVGNYKKDEIQNDDEAEIKREKGREDKPHACELKENGTSEETAWGLEFFNS</sequence>
<protein>
    <submittedName>
        <fullName evidence="2">Protein kinase domain-containing protein</fullName>
    </submittedName>
</protein>
<name>A0AC34FVM4_9BILA</name>
<organism evidence="1 2">
    <name type="scientific">Panagrolaimus sp. ES5</name>
    <dbReference type="NCBI Taxonomy" id="591445"/>
    <lineage>
        <taxon>Eukaryota</taxon>
        <taxon>Metazoa</taxon>
        <taxon>Ecdysozoa</taxon>
        <taxon>Nematoda</taxon>
        <taxon>Chromadorea</taxon>
        <taxon>Rhabditida</taxon>
        <taxon>Tylenchina</taxon>
        <taxon>Panagrolaimomorpha</taxon>
        <taxon>Panagrolaimoidea</taxon>
        <taxon>Panagrolaimidae</taxon>
        <taxon>Panagrolaimus</taxon>
    </lineage>
</organism>
<reference evidence="2" key="1">
    <citation type="submission" date="2022-11" db="UniProtKB">
        <authorList>
            <consortium name="WormBaseParasite"/>
        </authorList>
    </citation>
    <scope>IDENTIFICATION</scope>
</reference>
<proteinExistence type="predicted"/>
<dbReference type="Proteomes" id="UP000887579">
    <property type="component" value="Unplaced"/>
</dbReference>
<evidence type="ECO:0000313" key="1">
    <source>
        <dbReference type="Proteomes" id="UP000887579"/>
    </source>
</evidence>
<dbReference type="WBParaSite" id="ES5_v2.g21401.t1">
    <property type="protein sequence ID" value="ES5_v2.g21401.t1"/>
    <property type="gene ID" value="ES5_v2.g21401"/>
</dbReference>
<evidence type="ECO:0000313" key="2">
    <source>
        <dbReference type="WBParaSite" id="ES5_v2.g21401.t1"/>
    </source>
</evidence>